<dbReference type="Gene3D" id="3.60.15.10">
    <property type="entry name" value="Ribonuclease Z/Hydroxyacylglutathione hydrolase-like"/>
    <property type="match status" value="1"/>
</dbReference>
<reference evidence="4" key="1">
    <citation type="submission" date="2020-08" db="EMBL/GenBank/DDBJ databases">
        <title>Genome public.</title>
        <authorList>
            <person name="Liu C."/>
            <person name="Sun Q."/>
        </authorList>
    </citation>
    <scope>NUCLEOTIDE SEQUENCE</scope>
    <source>
        <strain evidence="4">NSJ-64</strain>
    </source>
</reference>
<dbReference type="Pfam" id="PF10996">
    <property type="entry name" value="Beta-Casp"/>
    <property type="match status" value="1"/>
</dbReference>
<feature type="domain" description="Beta-Casp" evidence="3">
    <location>
        <begin position="250"/>
        <end position="379"/>
    </location>
</feature>
<dbReference type="CDD" id="cd16295">
    <property type="entry name" value="TTHA0252-CPSF-like_MBL-fold"/>
    <property type="match status" value="1"/>
</dbReference>
<protein>
    <submittedName>
        <fullName evidence="4">MBL fold metallo-hydrolase</fullName>
    </submittedName>
</protein>
<evidence type="ECO:0000259" key="2">
    <source>
        <dbReference type="SMART" id="SM00849"/>
    </source>
</evidence>
<keyword evidence="5" id="KW-1185">Reference proteome</keyword>
<dbReference type="InterPro" id="IPR001279">
    <property type="entry name" value="Metallo-B-lactamas"/>
</dbReference>
<evidence type="ECO:0000259" key="3">
    <source>
        <dbReference type="SMART" id="SM01027"/>
    </source>
</evidence>
<dbReference type="SMART" id="SM01027">
    <property type="entry name" value="Beta-Casp"/>
    <property type="match status" value="1"/>
</dbReference>
<evidence type="ECO:0000313" key="4">
    <source>
        <dbReference type="EMBL" id="MBC8585163.1"/>
    </source>
</evidence>
<feature type="domain" description="Metallo-beta-lactamase" evidence="2">
    <location>
        <begin position="13"/>
        <end position="245"/>
    </location>
</feature>
<dbReference type="GO" id="GO:0004521">
    <property type="term" value="F:RNA endonuclease activity"/>
    <property type="evidence" value="ECO:0007669"/>
    <property type="project" value="TreeGrafter"/>
</dbReference>
<keyword evidence="1" id="KW-0378">Hydrolase</keyword>
<name>A0A926IHZ4_9FIRM</name>
<proteinExistence type="predicted"/>
<gene>
    <name evidence="4" type="ORF">H8705_06155</name>
</gene>
<evidence type="ECO:0000313" key="5">
    <source>
        <dbReference type="Proteomes" id="UP000623678"/>
    </source>
</evidence>
<dbReference type="InterPro" id="IPR036866">
    <property type="entry name" value="RibonucZ/Hydroxyglut_hydro"/>
</dbReference>
<dbReference type="Gene3D" id="3.40.50.10890">
    <property type="match status" value="1"/>
</dbReference>
<organism evidence="4 5">
    <name type="scientific">Youxingia wuxianensis</name>
    <dbReference type="NCBI Taxonomy" id="2763678"/>
    <lineage>
        <taxon>Bacteria</taxon>
        <taxon>Bacillati</taxon>
        <taxon>Bacillota</taxon>
        <taxon>Clostridia</taxon>
        <taxon>Eubacteriales</taxon>
        <taxon>Oscillospiraceae</taxon>
        <taxon>Youxingia</taxon>
    </lineage>
</organism>
<dbReference type="PANTHER" id="PTHR11203:SF37">
    <property type="entry name" value="INTEGRATOR COMPLEX SUBUNIT 11"/>
    <property type="match status" value="1"/>
</dbReference>
<evidence type="ECO:0000256" key="1">
    <source>
        <dbReference type="ARBA" id="ARBA00022801"/>
    </source>
</evidence>
<comment type="caution">
    <text evidence="4">The sequence shown here is derived from an EMBL/GenBank/DDBJ whole genome shotgun (WGS) entry which is preliminary data.</text>
</comment>
<dbReference type="Proteomes" id="UP000623678">
    <property type="component" value="Unassembled WGS sequence"/>
</dbReference>
<dbReference type="PANTHER" id="PTHR11203">
    <property type="entry name" value="CLEAVAGE AND POLYADENYLATION SPECIFICITY FACTOR FAMILY MEMBER"/>
    <property type="match status" value="1"/>
</dbReference>
<sequence length="533" mass="59341">MKLTFWGADHEVTGSCHCIEVNGKRLLIDCGLAQGQDEKEDNQLPFSPAQIDYVLVTHAHIDHSGRLPLLVKNGYHGPIYATRATCELLGIMLRDSAHIQEMDAQWKQRKRKRAGEEDVLPLYTALDVEDTLPLLRPCSYGQEISVGPGITAKFIDAGHLLGSASILLTLSENGAVKTVAFSGDIGNRHQPIIRDPQYIDKADYVLVESTYGNRLHGANAGSIQELAEIFDNTLRRGGNVVIPAFAVGRTQELLYHIRKIKEQNLVTSIPDFPVFVDSPLALAATQIYDGDLTGYADEETLEVLRKGFRPIKFSNLNLCQSADESIALNADPTPKVIISSSGMCDAGRIRHHLKHNLWRSECSVVFVGYQANGTLGRILVDGAQQIKLFGEQIAVKAEIYNFRGLSAHADRDGLLDWVSHYKNKPEKIFVVHGEEEACESFTQLLNASGYHAVAPYYKAEYNLLTGRFETEGIPLWELQERTAQKRKASPAYLRLVAMGERIQEVIRHNEGGANKDLARFADQLKSLIDKWDR</sequence>
<accession>A0A926IHZ4</accession>
<dbReference type="RefSeq" id="WP_262394953.1">
    <property type="nucleotide sequence ID" value="NZ_JACRTD010000004.1"/>
</dbReference>
<dbReference type="SMART" id="SM00849">
    <property type="entry name" value="Lactamase_B"/>
    <property type="match status" value="1"/>
</dbReference>
<dbReference type="EMBL" id="JACRTD010000004">
    <property type="protein sequence ID" value="MBC8585163.1"/>
    <property type="molecule type" value="Genomic_DNA"/>
</dbReference>
<dbReference type="InterPro" id="IPR022712">
    <property type="entry name" value="Beta_Casp"/>
</dbReference>
<dbReference type="InterPro" id="IPR011108">
    <property type="entry name" value="RMMBL"/>
</dbReference>
<dbReference type="Pfam" id="PF00753">
    <property type="entry name" value="Lactamase_B"/>
    <property type="match status" value="1"/>
</dbReference>
<dbReference type="Pfam" id="PF07521">
    <property type="entry name" value="RMMBL"/>
    <property type="match status" value="1"/>
</dbReference>
<dbReference type="SUPFAM" id="SSF56281">
    <property type="entry name" value="Metallo-hydrolase/oxidoreductase"/>
    <property type="match status" value="1"/>
</dbReference>
<dbReference type="GO" id="GO:0016787">
    <property type="term" value="F:hydrolase activity"/>
    <property type="evidence" value="ECO:0007669"/>
    <property type="project" value="UniProtKB-KW"/>
</dbReference>
<dbReference type="AlphaFoldDB" id="A0A926IHZ4"/>
<dbReference type="InterPro" id="IPR050698">
    <property type="entry name" value="MBL"/>
</dbReference>